<reference evidence="1 2" key="1">
    <citation type="submission" date="2018-07" db="EMBL/GenBank/DDBJ databases">
        <title>Mechanisms of high-level aminoglycoside resistance among Gram-negative pathogens in Brazil.</title>
        <authorList>
            <person name="Ballaben A.S."/>
            <person name="Darini A.L.C."/>
            <person name="Doi Y."/>
        </authorList>
    </citation>
    <scope>NUCLEOTIDE SEQUENCE [LARGE SCALE GENOMIC DNA]</scope>
    <source>
        <strain evidence="1 2">B2-305</strain>
    </source>
</reference>
<dbReference type="EMBL" id="QORE01003427">
    <property type="protein sequence ID" value="RCI69104.1"/>
    <property type="molecule type" value="Genomic_DNA"/>
</dbReference>
<dbReference type="AlphaFoldDB" id="A0A367LVA9"/>
<dbReference type="Gene3D" id="3.40.630.40">
    <property type="entry name" value="Zn-dependent exopeptidases"/>
    <property type="match status" value="1"/>
</dbReference>
<comment type="caution">
    <text evidence="1">The sequence shown here is derived from an EMBL/GenBank/DDBJ whole genome shotgun (WGS) entry which is preliminary data.</text>
</comment>
<dbReference type="Proteomes" id="UP000253594">
    <property type="component" value="Unassembled WGS sequence"/>
</dbReference>
<evidence type="ECO:0000313" key="1">
    <source>
        <dbReference type="EMBL" id="RCI69104.1"/>
    </source>
</evidence>
<name>A0A367LVA9_PSEAI</name>
<proteinExistence type="predicted"/>
<dbReference type="GO" id="GO:0016787">
    <property type="term" value="F:hydrolase activity"/>
    <property type="evidence" value="ECO:0007669"/>
    <property type="project" value="UniProtKB-KW"/>
</dbReference>
<organism evidence="1 2">
    <name type="scientific">Pseudomonas aeruginosa</name>
    <dbReference type="NCBI Taxonomy" id="287"/>
    <lineage>
        <taxon>Bacteria</taxon>
        <taxon>Pseudomonadati</taxon>
        <taxon>Pseudomonadota</taxon>
        <taxon>Gammaproteobacteria</taxon>
        <taxon>Pseudomonadales</taxon>
        <taxon>Pseudomonadaceae</taxon>
        <taxon>Pseudomonas</taxon>
    </lineage>
</organism>
<protein>
    <submittedName>
        <fullName evidence="1">N-formylglutamate amidohydrolase</fullName>
    </submittedName>
</protein>
<dbReference type="SUPFAM" id="SSF53187">
    <property type="entry name" value="Zn-dependent exopeptidases"/>
    <property type="match status" value="1"/>
</dbReference>
<gene>
    <name evidence="1" type="ORF">DT376_41735</name>
</gene>
<sequence length="54" mass="5978">AGNQPYAIDPAEDTTVPVHGDARGLEAVLLEIRNDGLRTPDAVYAWAERLYPWL</sequence>
<feature type="non-terminal residue" evidence="1">
    <location>
        <position position="1"/>
    </location>
</feature>
<accession>A0A367LVA9</accession>
<keyword evidence="1" id="KW-0378">Hydrolase</keyword>
<evidence type="ECO:0000313" key="2">
    <source>
        <dbReference type="Proteomes" id="UP000253594"/>
    </source>
</evidence>